<proteinExistence type="predicted"/>
<keyword evidence="2" id="KW-1185">Reference proteome</keyword>
<dbReference type="AlphaFoldDB" id="A0A975IZD7"/>
<evidence type="ECO:0000313" key="2">
    <source>
        <dbReference type="Proteomes" id="UP000676169"/>
    </source>
</evidence>
<accession>A0A975IZD7</accession>
<protein>
    <submittedName>
        <fullName evidence="1">Uncharacterized protein</fullName>
    </submittedName>
</protein>
<dbReference type="RefSeq" id="WP_211631500.1">
    <property type="nucleotide sequence ID" value="NZ_CP073100.1"/>
</dbReference>
<reference evidence="1" key="1">
    <citation type="submission" date="2021-04" db="EMBL/GenBank/DDBJ databases">
        <title>Luteolibacter sp. 32A isolated from the skin of an Anderson's salamander (Ambystoma andersonii).</title>
        <authorList>
            <person name="Spergser J."/>
            <person name="Busse H.-J."/>
        </authorList>
    </citation>
    <scope>NUCLEOTIDE SEQUENCE</scope>
    <source>
        <strain evidence="1">32A</strain>
    </source>
</reference>
<organism evidence="1 2">
    <name type="scientific">Luteolibacter ambystomatis</name>
    <dbReference type="NCBI Taxonomy" id="2824561"/>
    <lineage>
        <taxon>Bacteria</taxon>
        <taxon>Pseudomonadati</taxon>
        <taxon>Verrucomicrobiota</taxon>
        <taxon>Verrucomicrobiia</taxon>
        <taxon>Verrucomicrobiales</taxon>
        <taxon>Verrucomicrobiaceae</taxon>
        <taxon>Luteolibacter</taxon>
    </lineage>
</organism>
<name>A0A975IZD7_9BACT</name>
<dbReference type="Proteomes" id="UP000676169">
    <property type="component" value="Chromosome"/>
</dbReference>
<evidence type="ECO:0000313" key="1">
    <source>
        <dbReference type="EMBL" id="QUE51361.1"/>
    </source>
</evidence>
<dbReference type="EMBL" id="CP073100">
    <property type="protein sequence ID" value="QUE51361.1"/>
    <property type="molecule type" value="Genomic_DNA"/>
</dbReference>
<sequence length="956" mass="102925">MAGGQEPAPAAAKAPDFSTGFQQLISLGLPPLKDAEWITASANENGDDYELREVLEGLKGGGWKMQVEGKATFLGMGAVDLSEPADTGGSGGGGLLGNLFGGGSKKKGKAGDLIADATKLIANLNNAGKSEKLRENIEYRADSLGKLLIFAAQLHQTGHPEEANRLATAVFSLGASPETVIDTAVNQLAARDLNRVTEAFFTSHDWTAYDRDLKSLIARYSRGWDHLLAAQMLQPVVAKRAANQPAPKPELRGIPLKPEALAALEATLQVGKATIDDEALNAFARENQIDPSYLKNPRYRQQLIEMMTQSGGSRSTAALWLIQNPPAADATNPWDQLKRLNMDALPALAAVAADDTLTYSRNNRGGGSRYFSSSESPAERAVKAYRDMDRPLTRGELACQLIESTLPGTGNETREADTLAQAALEFWKTNRNKSRLELIQVFLADGSEQQKFIALDVLATMPDKTARTAFEAQVLADNQALSSLDAVTTYLTLHKAEAKEFFSRFSTALKSQAEGVDLDRIRNGYQIRRDGGLDKFLRKLSILVGGESPRKLVLDLAKAEKTDAQQIRTVGEALAKSSPAEFIALYLEAAASSKRAETSSAFLQMLLTSDHPEQEEKPDAPKPLPPAHIPYWKTLLANDSTLPDGGTLRNVAATTMERMLQGEEFQATYFESYRLDSAATDAVMVARALERVEGKEPGPFPNATQVSAARMNDLVGQAKAAKPEDIPALVKGWSLAEKLAFKAWRTDPANKDMIPASMIASRKRVLPPEDGPRNPAAAKASETLTSLGIPPGTTLDADRLLSLVDKLAAEAKTRSGLLVSFYGSDGLDTGFTTQVLPCFDPDSKKSAAFAMATYSMYTVSSLFESGSDSSTPPEGMVLVNFGSSSGRSQHLTWTLANGTVTAPADTTPLRNAMTALDQPDAQTLYLMISVLHREDTAKAANLRRALNSEGDTDDSE</sequence>
<dbReference type="KEGG" id="lamb:KBB96_00325"/>
<gene>
    <name evidence="1" type="ORF">KBB96_00325</name>
</gene>